<dbReference type="Pfam" id="PF01535">
    <property type="entry name" value="PPR"/>
    <property type="match status" value="4"/>
</dbReference>
<feature type="repeat" description="PPR" evidence="2">
    <location>
        <begin position="233"/>
        <end position="263"/>
    </location>
</feature>
<dbReference type="Pfam" id="PF20431">
    <property type="entry name" value="E_motif"/>
    <property type="match status" value="1"/>
</dbReference>
<dbReference type="PROSITE" id="PS51375">
    <property type="entry name" value="PPR"/>
    <property type="match status" value="6"/>
</dbReference>
<evidence type="ECO:0000313" key="3">
    <source>
        <dbReference type="Proteomes" id="UP001515500"/>
    </source>
</evidence>
<dbReference type="Pfam" id="PF13041">
    <property type="entry name" value="PPR_2"/>
    <property type="match status" value="3"/>
</dbReference>
<name>A0AB40B4H6_DIOCR</name>
<dbReference type="RefSeq" id="XP_039122044.1">
    <property type="nucleotide sequence ID" value="XM_039266110.1"/>
</dbReference>
<keyword evidence="1" id="KW-0677">Repeat</keyword>
<evidence type="ECO:0000313" key="4">
    <source>
        <dbReference type="RefSeq" id="XP_039122044.1"/>
    </source>
</evidence>
<proteinExistence type="predicted"/>
<dbReference type="InterPro" id="IPR046960">
    <property type="entry name" value="PPR_At4g14850-like_plant"/>
</dbReference>
<dbReference type="InterPro" id="IPR002885">
    <property type="entry name" value="PPR_rpt"/>
</dbReference>
<gene>
    <name evidence="4" type="primary">LOC120258661</name>
</gene>
<evidence type="ECO:0000256" key="1">
    <source>
        <dbReference type="ARBA" id="ARBA00022737"/>
    </source>
</evidence>
<dbReference type="InterPro" id="IPR046848">
    <property type="entry name" value="E_motif"/>
</dbReference>
<feature type="repeat" description="PPR" evidence="2">
    <location>
        <begin position="264"/>
        <end position="298"/>
    </location>
</feature>
<sequence>MHTRCSTKCCLTVHGAGEGLCYFKHLQASRASAHEFEVSSALSVSAKLHALDDGKQIHAFIVKNNIVMDVAAWNSLINFYFKCGSVCDAEKVLDEMSERDVYTWTVLVNGYALNGNLREAMDCFDKMPWRNTVSWNSVISACQREGCDEMAMQMFNRMRREAEVPNNLTFVAVLKACSCLLVLENGEGIHGCMVKSWWTKDVLAGCTLMDMYAKCGDDVSDVWTAFGDIENKNVVSWSILLASYAQNGKIVEAEGIFCGMVERNVVSWNVMIAGYVQNGLQDKAFRLFGDMVRINVKPNTFTLTSLMSGCSNPRYAKIGESFHGYVIQVGLETEISICNSMITMYGEQGNVGHARLVFDMMPLYDVVSWTAMVAGYVSNGDLFEAHRMFDSMPEKNLIAWNTMMFGYLQNGKNIAVDNPHKLHDLFISVDDALMFFHEMETSDVKPDHFSYNCALSACASVGAVELTRTTHCKALKRGFESDVGVRNALITAYGKCGCIREAEKIFSGMNSPDRISWNALLTGYSQNGRGNEALDFYEVMQKSRIEPNHVTFISLLSACSYIGEVKKGQCFFDEMVNTHGISPTKEHYACMVDLLGRAGLLSEAEAIIRKMPIKPDAAVWGALIGACKMHENPTIGRRAANQIFTLEPDNSAAHITLAKTFAAARMWDDVAEVRTILKEKKLLKEPGCSWIEIRNQKHAFLSCGITHLQNNLIQETLSCLYCNMKDRLCTTF</sequence>
<dbReference type="Pfam" id="PF12854">
    <property type="entry name" value="PPR_1"/>
    <property type="match status" value="2"/>
</dbReference>
<dbReference type="NCBIfam" id="TIGR00756">
    <property type="entry name" value="PPR"/>
    <property type="match status" value="8"/>
</dbReference>
<dbReference type="Proteomes" id="UP001515500">
    <property type="component" value="Chromosome 4"/>
</dbReference>
<reference evidence="4" key="1">
    <citation type="submission" date="2025-08" db="UniProtKB">
        <authorList>
            <consortium name="RefSeq"/>
        </authorList>
    </citation>
    <scope>IDENTIFICATION</scope>
</reference>
<keyword evidence="3" id="KW-1185">Reference proteome</keyword>
<dbReference type="FunFam" id="1.25.40.10:FF:000442">
    <property type="entry name" value="Pentatricopeptide repeat-containing protein At3g49710"/>
    <property type="match status" value="1"/>
</dbReference>
<feature type="repeat" description="PPR" evidence="2">
    <location>
        <begin position="69"/>
        <end position="103"/>
    </location>
</feature>
<dbReference type="PANTHER" id="PTHR47926">
    <property type="entry name" value="PENTATRICOPEPTIDE REPEAT-CONTAINING PROTEIN"/>
    <property type="match status" value="1"/>
</dbReference>
<dbReference type="FunFam" id="1.25.40.10:FF:000344">
    <property type="entry name" value="Pentatricopeptide repeat-containing protein"/>
    <property type="match status" value="1"/>
</dbReference>
<dbReference type="InterPro" id="IPR011990">
    <property type="entry name" value="TPR-like_helical_dom_sf"/>
</dbReference>
<dbReference type="FunFam" id="1.25.40.10:FF:000280">
    <property type="entry name" value="Pentatricopeptide repeat-containing protein"/>
    <property type="match status" value="1"/>
</dbReference>
<dbReference type="PANTHER" id="PTHR47926:SF533">
    <property type="entry name" value="DYW DOMAIN-CONTAINING PROTEIN"/>
    <property type="match status" value="1"/>
</dbReference>
<organism evidence="3 4">
    <name type="scientific">Dioscorea cayennensis subsp. rotundata</name>
    <name type="common">White Guinea yam</name>
    <name type="synonym">Dioscorea rotundata</name>
    <dbReference type="NCBI Taxonomy" id="55577"/>
    <lineage>
        <taxon>Eukaryota</taxon>
        <taxon>Viridiplantae</taxon>
        <taxon>Streptophyta</taxon>
        <taxon>Embryophyta</taxon>
        <taxon>Tracheophyta</taxon>
        <taxon>Spermatophyta</taxon>
        <taxon>Magnoliopsida</taxon>
        <taxon>Liliopsida</taxon>
        <taxon>Dioscoreales</taxon>
        <taxon>Dioscoreaceae</taxon>
        <taxon>Dioscorea</taxon>
    </lineage>
</organism>
<dbReference type="GeneID" id="120258661"/>
<dbReference type="GO" id="GO:0003723">
    <property type="term" value="F:RNA binding"/>
    <property type="evidence" value="ECO:0007669"/>
    <property type="project" value="InterPro"/>
</dbReference>
<protein>
    <submittedName>
        <fullName evidence="4">Pentatricopeptide repeat-containing protein At2g13600-like</fullName>
    </submittedName>
</protein>
<feature type="repeat" description="PPR" evidence="2">
    <location>
        <begin position="131"/>
        <end position="165"/>
    </location>
</feature>
<accession>A0AB40B4H6</accession>
<dbReference type="Gene3D" id="1.25.40.10">
    <property type="entry name" value="Tetratricopeptide repeat domain"/>
    <property type="match status" value="5"/>
</dbReference>
<dbReference type="AlphaFoldDB" id="A0AB40B4H6"/>
<feature type="repeat" description="PPR" evidence="2">
    <location>
        <begin position="513"/>
        <end position="547"/>
    </location>
</feature>
<feature type="repeat" description="PPR" evidence="2">
    <location>
        <begin position="365"/>
        <end position="399"/>
    </location>
</feature>
<evidence type="ECO:0000256" key="2">
    <source>
        <dbReference type="PROSITE-ProRule" id="PRU00708"/>
    </source>
</evidence>
<dbReference type="GO" id="GO:0009451">
    <property type="term" value="P:RNA modification"/>
    <property type="evidence" value="ECO:0007669"/>
    <property type="project" value="InterPro"/>
</dbReference>